<sequence>NSVPFDLLLNLRCLRVLSFSYYIISKLPDSISDLKHLRYLDLCHINIITLPETTTSLCNLQTMLLKGCDYLKKLPSKMQNLINLHHLDMEGIQLDEGMPLGIEELKSVHTLYNFIVGKGNEDRITALMNLKFLQGGTPHFMVGECD</sequence>
<name>A0ABQ9L1M0_HEVBR</name>
<feature type="non-terminal residue" evidence="3">
    <location>
        <position position="1"/>
    </location>
</feature>
<protein>
    <recommendedName>
        <fullName evidence="2">Disease resistance R13L4/SHOC-2-like LRR domain-containing protein</fullName>
    </recommendedName>
</protein>
<keyword evidence="1" id="KW-0677">Repeat</keyword>
<evidence type="ECO:0000259" key="2">
    <source>
        <dbReference type="Pfam" id="PF23598"/>
    </source>
</evidence>
<dbReference type="SUPFAM" id="SSF52058">
    <property type="entry name" value="L domain-like"/>
    <property type="match status" value="1"/>
</dbReference>
<dbReference type="InterPro" id="IPR055414">
    <property type="entry name" value="LRR_R13L4/SHOC2-like"/>
</dbReference>
<dbReference type="Gene3D" id="3.80.10.10">
    <property type="entry name" value="Ribonuclease Inhibitor"/>
    <property type="match status" value="1"/>
</dbReference>
<dbReference type="Proteomes" id="UP001174677">
    <property type="component" value="Chromosome 14"/>
</dbReference>
<keyword evidence="4" id="KW-1185">Reference proteome</keyword>
<dbReference type="InterPro" id="IPR032675">
    <property type="entry name" value="LRR_dom_sf"/>
</dbReference>
<feature type="domain" description="Disease resistance R13L4/SHOC-2-like LRR" evidence="2">
    <location>
        <begin position="8"/>
        <end position="133"/>
    </location>
</feature>
<comment type="caution">
    <text evidence="3">The sequence shown here is derived from an EMBL/GenBank/DDBJ whole genome shotgun (WGS) entry which is preliminary data.</text>
</comment>
<dbReference type="PANTHER" id="PTHR47186:SF42">
    <property type="entry name" value="DISEASE RESISTANCE RPP13-LIKE PROTEIN 1"/>
    <property type="match status" value="1"/>
</dbReference>
<evidence type="ECO:0000313" key="4">
    <source>
        <dbReference type="Proteomes" id="UP001174677"/>
    </source>
</evidence>
<evidence type="ECO:0000256" key="1">
    <source>
        <dbReference type="ARBA" id="ARBA00022737"/>
    </source>
</evidence>
<dbReference type="EMBL" id="JARPOI010000014">
    <property type="protein sequence ID" value="KAJ9158604.1"/>
    <property type="molecule type" value="Genomic_DNA"/>
</dbReference>
<organism evidence="3 4">
    <name type="scientific">Hevea brasiliensis</name>
    <name type="common">Para rubber tree</name>
    <name type="synonym">Siphonia brasiliensis</name>
    <dbReference type="NCBI Taxonomy" id="3981"/>
    <lineage>
        <taxon>Eukaryota</taxon>
        <taxon>Viridiplantae</taxon>
        <taxon>Streptophyta</taxon>
        <taxon>Embryophyta</taxon>
        <taxon>Tracheophyta</taxon>
        <taxon>Spermatophyta</taxon>
        <taxon>Magnoliopsida</taxon>
        <taxon>eudicotyledons</taxon>
        <taxon>Gunneridae</taxon>
        <taxon>Pentapetalae</taxon>
        <taxon>rosids</taxon>
        <taxon>fabids</taxon>
        <taxon>Malpighiales</taxon>
        <taxon>Euphorbiaceae</taxon>
        <taxon>Crotonoideae</taxon>
        <taxon>Micrandreae</taxon>
        <taxon>Hevea</taxon>
    </lineage>
</organism>
<evidence type="ECO:0000313" key="3">
    <source>
        <dbReference type="EMBL" id="KAJ9158604.1"/>
    </source>
</evidence>
<accession>A0ABQ9L1M0</accession>
<gene>
    <name evidence="3" type="ORF">P3X46_024169</name>
</gene>
<dbReference type="PANTHER" id="PTHR47186">
    <property type="entry name" value="LEUCINE-RICH REPEAT-CONTAINING PROTEIN 57"/>
    <property type="match status" value="1"/>
</dbReference>
<reference evidence="3" key="1">
    <citation type="journal article" date="2023" name="Plant Biotechnol. J.">
        <title>Chromosome-level wild Hevea brasiliensis genome provides new tools for genomic-assisted breeding and valuable loci to elevate rubber yield.</title>
        <authorList>
            <person name="Cheng H."/>
            <person name="Song X."/>
            <person name="Hu Y."/>
            <person name="Wu T."/>
            <person name="Yang Q."/>
            <person name="An Z."/>
            <person name="Feng S."/>
            <person name="Deng Z."/>
            <person name="Wu W."/>
            <person name="Zeng X."/>
            <person name="Tu M."/>
            <person name="Wang X."/>
            <person name="Huang H."/>
        </authorList>
    </citation>
    <scope>NUCLEOTIDE SEQUENCE</scope>
    <source>
        <strain evidence="3">MT/VB/25A 57/8</strain>
    </source>
</reference>
<proteinExistence type="predicted"/>
<dbReference type="Pfam" id="PF23598">
    <property type="entry name" value="LRR_14"/>
    <property type="match status" value="1"/>
</dbReference>